<dbReference type="AlphaFoldDB" id="A0A8J3JFA8"/>
<sequence>MRPVSQPDLDPEQYPPIDPSAPIPDDPRELSPETPDTLPEAPVEPEPGEGEAGGVREPA</sequence>
<evidence type="ECO:0000256" key="1">
    <source>
        <dbReference type="SAM" id="MobiDB-lite"/>
    </source>
</evidence>
<comment type="caution">
    <text evidence="2">The sequence shown here is derived from an EMBL/GenBank/DDBJ whole genome shotgun (WGS) entry which is preliminary data.</text>
</comment>
<proteinExistence type="predicted"/>
<evidence type="ECO:0000313" key="2">
    <source>
        <dbReference type="EMBL" id="GIF83481.1"/>
    </source>
</evidence>
<dbReference type="Proteomes" id="UP000601223">
    <property type="component" value="Unassembled WGS sequence"/>
</dbReference>
<feature type="region of interest" description="Disordered" evidence="1">
    <location>
        <begin position="1"/>
        <end position="59"/>
    </location>
</feature>
<organism evidence="2 3">
    <name type="scientific">Catellatospora bangladeshensis</name>
    <dbReference type="NCBI Taxonomy" id="310355"/>
    <lineage>
        <taxon>Bacteria</taxon>
        <taxon>Bacillati</taxon>
        <taxon>Actinomycetota</taxon>
        <taxon>Actinomycetes</taxon>
        <taxon>Micromonosporales</taxon>
        <taxon>Micromonosporaceae</taxon>
        <taxon>Catellatospora</taxon>
    </lineage>
</organism>
<dbReference type="EMBL" id="BONF01000029">
    <property type="protein sequence ID" value="GIF83481.1"/>
    <property type="molecule type" value="Genomic_DNA"/>
</dbReference>
<evidence type="ECO:0000313" key="3">
    <source>
        <dbReference type="Proteomes" id="UP000601223"/>
    </source>
</evidence>
<keyword evidence="3" id="KW-1185">Reference proteome</keyword>
<name>A0A8J3JFA8_9ACTN</name>
<protein>
    <submittedName>
        <fullName evidence="2">Uncharacterized protein</fullName>
    </submittedName>
</protein>
<gene>
    <name evidence="2" type="ORF">Cba03nite_48300</name>
</gene>
<feature type="compositionally biased region" description="Pro residues" evidence="1">
    <location>
        <begin position="13"/>
        <end position="24"/>
    </location>
</feature>
<accession>A0A8J3JFA8</accession>
<reference evidence="2 3" key="1">
    <citation type="submission" date="2021-01" db="EMBL/GenBank/DDBJ databases">
        <title>Whole genome shotgun sequence of Catellatospora bangladeshensis NBRC 107357.</title>
        <authorList>
            <person name="Komaki H."/>
            <person name="Tamura T."/>
        </authorList>
    </citation>
    <scope>NUCLEOTIDE SEQUENCE [LARGE SCALE GENOMIC DNA]</scope>
    <source>
        <strain evidence="2 3">NBRC 107357</strain>
    </source>
</reference>